<evidence type="ECO:0000256" key="1">
    <source>
        <dbReference type="ARBA" id="ARBA00004477"/>
    </source>
</evidence>
<evidence type="ECO:0000256" key="9">
    <source>
        <dbReference type="ARBA" id="ARBA00023136"/>
    </source>
</evidence>
<accession>A0A132NTL2</accession>
<feature type="transmembrane region" description="Helical" evidence="11">
    <location>
        <begin position="97"/>
        <end position="116"/>
    </location>
</feature>
<dbReference type="GO" id="GO:0015031">
    <property type="term" value="P:protein transport"/>
    <property type="evidence" value="ECO:0007669"/>
    <property type="project" value="UniProtKB-KW"/>
</dbReference>
<reference evidence="12 13" key="1">
    <citation type="journal article" date="2015" name="Mol. Biochem. Parasitol.">
        <title>Identification of polymorphic genes for use in assemblage B genotyping assays through comparative genomics of multiple assemblage B Giardia duodenalis isolates.</title>
        <authorList>
            <person name="Wielinga C."/>
            <person name="Thompson R.C."/>
            <person name="Monis P."/>
            <person name="Ryan U."/>
        </authorList>
    </citation>
    <scope>NUCLEOTIDE SEQUENCE [LARGE SCALE GENOMIC DNA]</scope>
    <source>
        <strain evidence="12 13">BAH15c1</strain>
    </source>
</reference>
<dbReference type="GO" id="GO:0005789">
    <property type="term" value="C:endoplasmic reticulum membrane"/>
    <property type="evidence" value="ECO:0007669"/>
    <property type="project" value="UniProtKB-SubCell"/>
</dbReference>
<evidence type="ECO:0000313" key="12">
    <source>
        <dbReference type="EMBL" id="KWX13396.1"/>
    </source>
</evidence>
<dbReference type="GO" id="GO:0006621">
    <property type="term" value="P:protein retention in ER lumen"/>
    <property type="evidence" value="ECO:0007669"/>
    <property type="project" value="InterPro"/>
</dbReference>
<comment type="subcellular location">
    <subcellularLocation>
        <location evidence="1">Endoplasmic reticulum membrane</location>
        <topology evidence="1">Multi-pass membrane protein</topology>
    </subcellularLocation>
</comment>
<evidence type="ECO:0000256" key="11">
    <source>
        <dbReference type="SAM" id="Phobius"/>
    </source>
</evidence>
<feature type="transmembrane region" description="Helical" evidence="11">
    <location>
        <begin position="122"/>
        <end position="143"/>
    </location>
</feature>
<keyword evidence="7" id="KW-0653">Protein transport</keyword>
<sequence>MSSMNVFRITGDVLHAASRGILIRKLHTSQSCAGISLKTQLIYAFVFSTRYLDIFWNFSSIYNWIFKIYYLVTTFYTIYLIAFRLRDSYHAPLDKTPVLYVIVPSYVAGILFARPWTIFEIFWTGSLVLEAFAMIPQFFMLYLSRNVENFTADYVATLGGYRFFYLLNWVYRSVKGIRMGWINWVTGIIQIVLYAEFFYYWLKSKLTHKSLTLPS</sequence>
<keyword evidence="9 11" id="KW-0472">Membrane</keyword>
<evidence type="ECO:0000256" key="7">
    <source>
        <dbReference type="ARBA" id="ARBA00022927"/>
    </source>
</evidence>
<dbReference type="GO" id="GO:0016192">
    <property type="term" value="P:vesicle-mediated transport"/>
    <property type="evidence" value="ECO:0007669"/>
    <property type="project" value="UniProtKB-KW"/>
</dbReference>
<gene>
    <name evidence="12" type="ORF">QR46_2626</name>
</gene>
<dbReference type="PRINTS" id="PR00660">
    <property type="entry name" value="ERLUMENR"/>
</dbReference>
<evidence type="ECO:0000256" key="10">
    <source>
        <dbReference type="ARBA" id="ARBA00023170"/>
    </source>
</evidence>
<keyword evidence="3" id="KW-0813">Transport</keyword>
<evidence type="ECO:0000256" key="3">
    <source>
        <dbReference type="ARBA" id="ARBA00022448"/>
    </source>
</evidence>
<feature type="transmembrane region" description="Helical" evidence="11">
    <location>
        <begin position="181"/>
        <end position="202"/>
    </location>
</feature>
<dbReference type="VEuPathDB" id="GiardiaDB:QR46_2626"/>
<feature type="transmembrane region" description="Helical" evidence="11">
    <location>
        <begin position="64"/>
        <end position="85"/>
    </location>
</feature>
<dbReference type="GO" id="GO:0046923">
    <property type="term" value="F:ER retention sequence binding"/>
    <property type="evidence" value="ECO:0007669"/>
    <property type="project" value="InterPro"/>
</dbReference>
<proteinExistence type="inferred from homology"/>
<organism evidence="12 13">
    <name type="scientific">Giardia duodenalis assemblage B</name>
    <dbReference type="NCBI Taxonomy" id="1394984"/>
    <lineage>
        <taxon>Eukaryota</taxon>
        <taxon>Metamonada</taxon>
        <taxon>Diplomonadida</taxon>
        <taxon>Hexamitidae</taxon>
        <taxon>Giardiinae</taxon>
        <taxon>Giardia</taxon>
    </lineage>
</organism>
<dbReference type="Proteomes" id="UP000070089">
    <property type="component" value="Unassembled WGS sequence"/>
</dbReference>
<evidence type="ECO:0000313" key="13">
    <source>
        <dbReference type="Proteomes" id="UP000070089"/>
    </source>
</evidence>
<keyword evidence="5" id="KW-0256">Endoplasmic reticulum</keyword>
<evidence type="ECO:0000256" key="2">
    <source>
        <dbReference type="ARBA" id="ARBA00010120"/>
    </source>
</evidence>
<keyword evidence="6" id="KW-0931">ER-Golgi transport</keyword>
<keyword evidence="4 11" id="KW-0812">Transmembrane</keyword>
<keyword evidence="8 11" id="KW-1133">Transmembrane helix</keyword>
<evidence type="ECO:0000256" key="8">
    <source>
        <dbReference type="ARBA" id="ARBA00022989"/>
    </source>
</evidence>
<evidence type="ECO:0000256" key="6">
    <source>
        <dbReference type="ARBA" id="ARBA00022892"/>
    </source>
</evidence>
<evidence type="ECO:0000256" key="4">
    <source>
        <dbReference type="ARBA" id="ARBA00022692"/>
    </source>
</evidence>
<dbReference type="PANTHER" id="PTHR10585">
    <property type="entry name" value="ER LUMEN PROTEIN RETAINING RECEPTOR"/>
    <property type="match status" value="1"/>
</dbReference>
<keyword evidence="10 12" id="KW-0675">Receptor</keyword>
<comment type="similarity">
    <text evidence="2">Belongs to the ERD2 family.</text>
</comment>
<protein>
    <submittedName>
        <fullName evidence="12">ER lumen protein retaining receptor</fullName>
    </submittedName>
</protein>
<dbReference type="EMBL" id="JXTI01000071">
    <property type="protein sequence ID" value="KWX13396.1"/>
    <property type="molecule type" value="Genomic_DNA"/>
</dbReference>
<evidence type="ECO:0000256" key="5">
    <source>
        <dbReference type="ARBA" id="ARBA00022824"/>
    </source>
</evidence>
<dbReference type="Pfam" id="PF00810">
    <property type="entry name" value="ER_lumen_recept"/>
    <property type="match status" value="1"/>
</dbReference>
<dbReference type="AlphaFoldDB" id="A0A132NTL2"/>
<dbReference type="OrthoDB" id="7694678at2759"/>
<name>A0A132NTL2_GIAIN</name>
<dbReference type="InterPro" id="IPR000133">
    <property type="entry name" value="ER_ret_rcpt"/>
</dbReference>
<comment type="caution">
    <text evidence="12">The sequence shown here is derived from an EMBL/GenBank/DDBJ whole genome shotgun (WGS) entry which is preliminary data.</text>
</comment>